<proteinExistence type="predicted"/>
<reference evidence="1" key="1">
    <citation type="submission" date="2023-04" db="EMBL/GenBank/DDBJ databases">
        <title>Chromosome-level genome of Chaenocephalus aceratus.</title>
        <authorList>
            <person name="Park H."/>
        </authorList>
    </citation>
    <scope>NUCLEOTIDE SEQUENCE</scope>
    <source>
        <strain evidence="1">DE</strain>
        <tissue evidence="1">Muscle</tissue>
    </source>
</reference>
<accession>A0AAD9C6C7</accession>
<evidence type="ECO:0000313" key="2">
    <source>
        <dbReference type="Proteomes" id="UP001228049"/>
    </source>
</evidence>
<gene>
    <name evidence="1" type="ORF">KUDE01_021157</name>
</gene>
<evidence type="ECO:0000313" key="1">
    <source>
        <dbReference type="EMBL" id="KAK1895706.1"/>
    </source>
</evidence>
<dbReference type="Proteomes" id="UP001228049">
    <property type="component" value="Unassembled WGS sequence"/>
</dbReference>
<name>A0AAD9C6C7_DISEL</name>
<organism evidence="1 2">
    <name type="scientific">Dissostichus eleginoides</name>
    <name type="common">Patagonian toothfish</name>
    <name type="synonym">Dissostichus amissus</name>
    <dbReference type="NCBI Taxonomy" id="100907"/>
    <lineage>
        <taxon>Eukaryota</taxon>
        <taxon>Metazoa</taxon>
        <taxon>Chordata</taxon>
        <taxon>Craniata</taxon>
        <taxon>Vertebrata</taxon>
        <taxon>Euteleostomi</taxon>
        <taxon>Actinopterygii</taxon>
        <taxon>Neopterygii</taxon>
        <taxon>Teleostei</taxon>
        <taxon>Neoteleostei</taxon>
        <taxon>Acanthomorphata</taxon>
        <taxon>Eupercaria</taxon>
        <taxon>Perciformes</taxon>
        <taxon>Notothenioidei</taxon>
        <taxon>Nototheniidae</taxon>
        <taxon>Dissostichus</taxon>
    </lineage>
</organism>
<dbReference type="AlphaFoldDB" id="A0AAD9C6C7"/>
<keyword evidence="2" id="KW-1185">Reference proteome</keyword>
<comment type="caution">
    <text evidence="1">The sequence shown here is derived from an EMBL/GenBank/DDBJ whole genome shotgun (WGS) entry which is preliminary data.</text>
</comment>
<dbReference type="EMBL" id="JASDAP010000010">
    <property type="protein sequence ID" value="KAK1895706.1"/>
    <property type="molecule type" value="Genomic_DNA"/>
</dbReference>
<protein>
    <submittedName>
        <fullName evidence="1">Rab interactor-like protein</fullName>
    </submittedName>
</protein>
<sequence length="94" mass="10131">MPWSPAILARALSSDYGVGQWELGAAPSLVWLIRALLRVKLRTLKRQADELRAVPRLQCSGPGSSGSPGPCMLQPVIYNSPLELCAEAQPPGQH</sequence>